<keyword evidence="3" id="KW-1185">Reference proteome</keyword>
<evidence type="ECO:0000313" key="3">
    <source>
        <dbReference type="Proteomes" id="UP001148312"/>
    </source>
</evidence>
<evidence type="ECO:0000256" key="1">
    <source>
        <dbReference type="SAM" id="MobiDB-lite"/>
    </source>
</evidence>
<gene>
    <name evidence="2" type="ORF">N7539_007082</name>
</gene>
<dbReference type="RefSeq" id="XP_056788618.1">
    <property type="nucleotide sequence ID" value="XM_056936683.1"/>
</dbReference>
<reference evidence="2" key="1">
    <citation type="submission" date="2022-12" db="EMBL/GenBank/DDBJ databases">
        <authorList>
            <person name="Petersen C."/>
        </authorList>
    </citation>
    <scope>NUCLEOTIDE SEQUENCE</scope>
    <source>
        <strain evidence="2">IBT 30728</strain>
    </source>
</reference>
<proteinExistence type="predicted"/>
<dbReference type="EMBL" id="JAPWDQ010000009">
    <property type="protein sequence ID" value="KAJ5481188.1"/>
    <property type="molecule type" value="Genomic_DNA"/>
</dbReference>
<dbReference type="Proteomes" id="UP001148312">
    <property type="component" value="Unassembled WGS sequence"/>
</dbReference>
<comment type="caution">
    <text evidence="2">The sequence shown here is derived from an EMBL/GenBank/DDBJ whole genome shotgun (WGS) entry which is preliminary data.</text>
</comment>
<evidence type="ECO:0008006" key="4">
    <source>
        <dbReference type="Google" id="ProtNLM"/>
    </source>
</evidence>
<accession>A0A9W9X2E7</accession>
<sequence>MQRSWESGDFWVVYAILHSFAFDAIYWQKIDRRFFGPTETNDPSDAWKERLNLLGEDQKAEMERLVMRKLEEMEDRVLAWDPDEYTEAFRQGLMKRREEQVKEGKESHRGPVEGPHE</sequence>
<organism evidence="2 3">
    <name type="scientific">Penicillium diatomitis</name>
    <dbReference type="NCBI Taxonomy" id="2819901"/>
    <lineage>
        <taxon>Eukaryota</taxon>
        <taxon>Fungi</taxon>
        <taxon>Dikarya</taxon>
        <taxon>Ascomycota</taxon>
        <taxon>Pezizomycotina</taxon>
        <taxon>Eurotiomycetes</taxon>
        <taxon>Eurotiomycetidae</taxon>
        <taxon>Eurotiales</taxon>
        <taxon>Aspergillaceae</taxon>
        <taxon>Penicillium</taxon>
    </lineage>
</organism>
<name>A0A9W9X2E7_9EURO</name>
<reference evidence="2" key="2">
    <citation type="journal article" date="2023" name="IMA Fungus">
        <title>Comparative genomic study of the Penicillium genus elucidates a diverse pangenome and 15 lateral gene transfer events.</title>
        <authorList>
            <person name="Petersen C."/>
            <person name="Sorensen T."/>
            <person name="Nielsen M.R."/>
            <person name="Sondergaard T.E."/>
            <person name="Sorensen J.L."/>
            <person name="Fitzpatrick D.A."/>
            <person name="Frisvad J.C."/>
            <person name="Nielsen K.L."/>
        </authorList>
    </citation>
    <scope>NUCLEOTIDE SEQUENCE</scope>
    <source>
        <strain evidence="2">IBT 30728</strain>
    </source>
</reference>
<protein>
    <recommendedName>
        <fullName evidence="4">Phosphotransferase enzyme family protein</fullName>
    </recommendedName>
</protein>
<feature type="region of interest" description="Disordered" evidence="1">
    <location>
        <begin position="96"/>
        <end position="117"/>
    </location>
</feature>
<evidence type="ECO:0000313" key="2">
    <source>
        <dbReference type="EMBL" id="KAJ5481188.1"/>
    </source>
</evidence>
<dbReference type="GeneID" id="81626932"/>
<dbReference type="AlphaFoldDB" id="A0A9W9X2E7"/>